<proteinExistence type="predicted"/>
<evidence type="ECO:0008006" key="4">
    <source>
        <dbReference type="Google" id="ProtNLM"/>
    </source>
</evidence>
<comment type="caution">
    <text evidence="2">The sequence shown here is derived from an EMBL/GenBank/DDBJ whole genome shotgun (WGS) entry which is preliminary data.</text>
</comment>
<dbReference type="EMBL" id="JAFCIX010000580">
    <property type="protein sequence ID" value="KAH6585532.1"/>
    <property type="molecule type" value="Genomic_DNA"/>
</dbReference>
<evidence type="ECO:0000256" key="1">
    <source>
        <dbReference type="SAM" id="SignalP"/>
    </source>
</evidence>
<reference evidence="2 3" key="1">
    <citation type="submission" date="2021-02" db="EMBL/GenBank/DDBJ databases">
        <title>Variation within the Batrachochytrium salamandrivorans European outbreak.</title>
        <authorList>
            <person name="Kelly M."/>
            <person name="Pasmans F."/>
            <person name="Shea T.P."/>
            <person name="Munoz J.F."/>
            <person name="Carranza S."/>
            <person name="Cuomo C.A."/>
            <person name="Martel A."/>
        </authorList>
    </citation>
    <scope>NUCLEOTIDE SEQUENCE [LARGE SCALE GENOMIC DNA]</scope>
    <source>
        <strain evidence="2 3">AMFP18/2</strain>
    </source>
</reference>
<gene>
    <name evidence="2" type="ORF">BASA50_001141</name>
</gene>
<feature type="chain" id="PRO_5046305120" description="BAR domain-containing protein" evidence="1">
    <location>
        <begin position="19"/>
        <end position="268"/>
    </location>
</feature>
<protein>
    <recommendedName>
        <fullName evidence="4">BAR domain-containing protein</fullName>
    </recommendedName>
</protein>
<organism evidence="2 3">
    <name type="scientific">Batrachochytrium salamandrivorans</name>
    <dbReference type="NCBI Taxonomy" id="1357716"/>
    <lineage>
        <taxon>Eukaryota</taxon>
        <taxon>Fungi</taxon>
        <taxon>Fungi incertae sedis</taxon>
        <taxon>Chytridiomycota</taxon>
        <taxon>Chytridiomycota incertae sedis</taxon>
        <taxon>Chytridiomycetes</taxon>
        <taxon>Rhizophydiales</taxon>
        <taxon>Rhizophydiales incertae sedis</taxon>
        <taxon>Batrachochytrium</taxon>
    </lineage>
</organism>
<keyword evidence="3" id="KW-1185">Reference proteome</keyword>
<feature type="signal peptide" evidence="1">
    <location>
        <begin position="1"/>
        <end position="18"/>
    </location>
</feature>
<keyword evidence="1" id="KW-0732">Signal</keyword>
<evidence type="ECO:0000313" key="3">
    <source>
        <dbReference type="Proteomes" id="UP001648503"/>
    </source>
</evidence>
<name>A0ABQ8ERQ1_9FUNG</name>
<accession>A0ABQ8ERQ1</accession>
<dbReference type="Proteomes" id="UP001648503">
    <property type="component" value="Unassembled WGS sequence"/>
</dbReference>
<sequence>MKLSSFVTFAFLVATVSANAIPKNTDDSPHQLVKRNGRNSLYRQLKERLDRTNQRYKAIVEGYDKEKQAEKELACKLAEAKDALENMGVVSESEKEQLQEAFNSASEAYDLQVEAAKGANESVLSVKFQLEQCVFAVQAMDDHRTLIKEHNGRYPNLPMVRETVRINYHVPLLGVQVKNICSEAKDLAWSEAEYKTKVDRLYAEMEEATGSDKDELQKKYSEISAQFEETREDSEAMRKYCDYIRGLHRKLLSGDIGEPFPQSARVCY</sequence>
<evidence type="ECO:0000313" key="2">
    <source>
        <dbReference type="EMBL" id="KAH6585532.1"/>
    </source>
</evidence>